<reference evidence="1 2" key="1">
    <citation type="submission" date="2019-11" db="EMBL/GenBank/DDBJ databases">
        <title>Comparative genomics of hydrocarbon-degrading Desulfosarcina strains.</title>
        <authorList>
            <person name="Watanabe M."/>
            <person name="Kojima H."/>
            <person name="Fukui M."/>
        </authorList>
    </citation>
    <scope>NUCLEOTIDE SEQUENCE [LARGE SCALE GENOMIC DNA]</scope>
    <source>
        <strain evidence="1 2">PP31</strain>
    </source>
</reference>
<dbReference type="KEGG" id="dwd:DSCW_48890"/>
<keyword evidence="2" id="KW-1185">Reference proteome</keyword>
<dbReference type="AlphaFoldDB" id="A0A5K7Z639"/>
<dbReference type="EMBL" id="AP021875">
    <property type="protein sequence ID" value="BBO77472.1"/>
    <property type="molecule type" value="Genomic_DNA"/>
</dbReference>
<dbReference type="Proteomes" id="UP000427769">
    <property type="component" value="Chromosome"/>
</dbReference>
<organism evidence="1 2">
    <name type="scientific">Desulfosarcina widdelii</name>
    <dbReference type="NCBI Taxonomy" id="947919"/>
    <lineage>
        <taxon>Bacteria</taxon>
        <taxon>Pseudomonadati</taxon>
        <taxon>Thermodesulfobacteriota</taxon>
        <taxon>Desulfobacteria</taxon>
        <taxon>Desulfobacterales</taxon>
        <taxon>Desulfosarcinaceae</taxon>
        <taxon>Desulfosarcina</taxon>
    </lineage>
</organism>
<accession>A0A5K7Z639</accession>
<protein>
    <submittedName>
        <fullName evidence="1">Uncharacterized protein</fullName>
    </submittedName>
</protein>
<sequence>MESHVVSPIAGISEKILVGPIINTRKGIKAIRMAVDLDNRKILYCCTIEDFGYFFGTPSDVIRPTFTKLVGYRQDFMNEQTMRIDTLSATTQGKRDRLQTIVREEMGPKLLVMALRQ</sequence>
<proteinExistence type="predicted"/>
<evidence type="ECO:0000313" key="1">
    <source>
        <dbReference type="EMBL" id="BBO77472.1"/>
    </source>
</evidence>
<name>A0A5K7Z639_9BACT</name>
<gene>
    <name evidence="1" type="ORF">DSCW_48890</name>
</gene>
<evidence type="ECO:0000313" key="2">
    <source>
        <dbReference type="Proteomes" id="UP000427769"/>
    </source>
</evidence>